<accession>A0AAN8XF23</accession>
<dbReference type="GO" id="GO:0004435">
    <property type="term" value="F:phosphatidylinositol-4,5-bisphosphate phospholipase C activity"/>
    <property type="evidence" value="ECO:0007669"/>
    <property type="project" value="UniProtKB-EC"/>
</dbReference>
<dbReference type="GO" id="GO:0051209">
    <property type="term" value="P:release of sequestered calcium ion into cytosol"/>
    <property type="evidence" value="ECO:0007669"/>
    <property type="project" value="TreeGrafter"/>
</dbReference>
<dbReference type="AlphaFoldDB" id="A0AAN8XF23"/>
<dbReference type="GO" id="GO:0046488">
    <property type="term" value="P:phosphatidylinositol metabolic process"/>
    <property type="evidence" value="ECO:0007669"/>
    <property type="project" value="TreeGrafter"/>
</dbReference>
<dbReference type="PANTHER" id="PTHR10336:SF159">
    <property type="entry name" value="1-PHOSPHATIDYLINOSITOL 4,5-BISPHOSPHATE PHOSPHODIESTERASE GAMMA"/>
    <property type="match status" value="1"/>
</dbReference>
<dbReference type="InterPro" id="IPR035892">
    <property type="entry name" value="C2_domain_sf"/>
</dbReference>
<dbReference type="PANTHER" id="PTHR10336">
    <property type="entry name" value="PHOSPHOINOSITIDE-SPECIFIC PHOSPHOLIPASE C FAMILY PROTEIN"/>
    <property type="match status" value="1"/>
</dbReference>
<feature type="non-terminal residue" evidence="2">
    <location>
        <position position="1"/>
    </location>
</feature>
<keyword evidence="3" id="KW-1185">Reference proteome</keyword>
<keyword evidence="2" id="KW-0378">Hydrolase</keyword>
<dbReference type="InterPro" id="IPR000008">
    <property type="entry name" value="C2_dom"/>
</dbReference>
<evidence type="ECO:0000313" key="2">
    <source>
        <dbReference type="EMBL" id="KAK7080358.1"/>
    </source>
</evidence>
<feature type="domain" description="C2" evidence="1">
    <location>
        <begin position="1"/>
        <end position="61"/>
    </location>
</feature>
<evidence type="ECO:0000313" key="3">
    <source>
        <dbReference type="Proteomes" id="UP001381693"/>
    </source>
</evidence>
<protein>
    <submittedName>
        <fullName evidence="2">Phospholipase C, gamma 2</fullName>
        <ecNumber evidence="2">3.1.4.11</ecNumber>
    </submittedName>
</protein>
<dbReference type="GO" id="GO:0032587">
    <property type="term" value="C:ruffle membrane"/>
    <property type="evidence" value="ECO:0007669"/>
    <property type="project" value="TreeGrafter"/>
</dbReference>
<dbReference type="Proteomes" id="UP001381693">
    <property type="component" value="Unassembled WGS sequence"/>
</dbReference>
<dbReference type="GO" id="GO:0048015">
    <property type="term" value="P:phosphatidylinositol-mediated signaling"/>
    <property type="evidence" value="ECO:0007669"/>
    <property type="project" value="TreeGrafter"/>
</dbReference>
<dbReference type="EC" id="3.1.4.11" evidence="2"/>
<dbReference type="Gene3D" id="2.60.40.150">
    <property type="entry name" value="C2 domain"/>
    <property type="match status" value="1"/>
</dbReference>
<sequence length="80" mass="9291">NNGLTPMWRKTLTFTVLNPECAIIRFVVLDEDMFVEHNQIGQATYPVTCIREGYRSIPLKNAYSEEFEISSLLVHMKIKE</sequence>
<dbReference type="CDD" id="cd00275">
    <property type="entry name" value="C2_PLC_like"/>
    <property type="match status" value="1"/>
</dbReference>
<dbReference type="Pfam" id="PF00168">
    <property type="entry name" value="C2"/>
    <property type="match status" value="1"/>
</dbReference>
<dbReference type="InterPro" id="IPR001192">
    <property type="entry name" value="PI-PLC_fam"/>
</dbReference>
<dbReference type="EMBL" id="JAXCGZ010005972">
    <property type="protein sequence ID" value="KAK7080358.1"/>
    <property type="molecule type" value="Genomic_DNA"/>
</dbReference>
<evidence type="ECO:0000259" key="1">
    <source>
        <dbReference type="PROSITE" id="PS50004"/>
    </source>
</evidence>
<feature type="non-terminal residue" evidence="2">
    <location>
        <position position="80"/>
    </location>
</feature>
<comment type="caution">
    <text evidence="2">The sequence shown here is derived from an EMBL/GenBank/DDBJ whole genome shotgun (WGS) entry which is preliminary data.</text>
</comment>
<organism evidence="2 3">
    <name type="scientific">Halocaridina rubra</name>
    <name type="common">Hawaiian red shrimp</name>
    <dbReference type="NCBI Taxonomy" id="373956"/>
    <lineage>
        <taxon>Eukaryota</taxon>
        <taxon>Metazoa</taxon>
        <taxon>Ecdysozoa</taxon>
        <taxon>Arthropoda</taxon>
        <taxon>Crustacea</taxon>
        <taxon>Multicrustacea</taxon>
        <taxon>Malacostraca</taxon>
        <taxon>Eumalacostraca</taxon>
        <taxon>Eucarida</taxon>
        <taxon>Decapoda</taxon>
        <taxon>Pleocyemata</taxon>
        <taxon>Caridea</taxon>
        <taxon>Atyoidea</taxon>
        <taxon>Atyidae</taxon>
        <taxon>Halocaridina</taxon>
    </lineage>
</organism>
<dbReference type="SUPFAM" id="SSF49562">
    <property type="entry name" value="C2 domain (Calcium/lipid-binding domain, CaLB)"/>
    <property type="match status" value="1"/>
</dbReference>
<reference evidence="2 3" key="1">
    <citation type="submission" date="2023-11" db="EMBL/GenBank/DDBJ databases">
        <title>Halocaridina rubra genome assembly.</title>
        <authorList>
            <person name="Smith C."/>
        </authorList>
    </citation>
    <scope>NUCLEOTIDE SEQUENCE [LARGE SCALE GENOMIC DNA]</scope>
    <source>
        <strain evidence="2">EP-1</strain>
        <tissue evidence="2">Whole</tissue>
    </source>
</reference>
<gene>
    <name evidence="2" type="primary">PLCG2_1</name>
    <name evidence="2" type="ORF">SK128_007999</name>
</gene>
<name>A0AAN8XF23_HALRR</name>
<dbReference type="PROSITE" id="PS50004">
    <property type="entry name" value="C2"/>
    <property type="match status" value="1"/>
</dbReference>
<proteinExistence type="predicted"/>